<reference evidence="1 2" key="1">
    <citation type="submission" date="2020-11" db="EMBL/GenBank/DDBJ databases">
        <authorList>
            <person name="Wallbank WR R."/>
            <person name="Pardo Diaz C."/>
            <person name="Kozak K."/>
            <person name="Martin S."/>
            <person name="Jiggins C."/>
            <person name="Moest M."/>
            <person name="Warren A I."/>
            <person name="Generalovic N T."/>
            <person name="Byers J.R.P. K."/>
            <person name="Montejo-Kovacevich G."/>
            <person name="Yen C E."/>
        </authorList>
    </citation>
    <scope>NUCLEOTIDE SEQUENCE [LARGE SCALE GENOMIC DNA]</scope>
</reference>
<keyword evidence="2" id="KW-1185">Reference proteome</keyword>
<evidence type="ECO:0000313" key="2">
    <source>
        <dbReference type="Proteomes" id="UP000594454"/>
    </source>
</evidence>
<dbReference type="InParanoid" id="A0A7R8UMB5"/>
<organism evidence="1 2">
    <name type="scientific">Hermetia illucens</name>
    <name type="common">Black soldier fly</name>
    <dbReference type="NCBI Taxonomy" id="343691"/>
    <lineage>
        <taxon>Eukaryota</taxon>
        <taxon>Metazoa</taxon>
        <taxon>Ecdysozoa</taxon>
        <taxon>Arthropoda</taxon>
        <taxon>Hexapoda</taxon>
        <taxon>Insecta</taxon>
        <taxon>Pterygota</taxon>
        <taxon>Neoptera</taxon>
        <taxon>Endopterygota</taxon>
        <taxon>Diptera</taxon>
        <taxon>Brachycera</taxon>
        <taxon>Stratiomyomorpha</taxon>
        <taxon>Stratiomyidae</taxon>
        <taxon>Hermetiinae</taxon>
        <taxon>Hermetia</taxon>
    </lineage>
</organism>
<proteinExistence type="predicted"/>
<dbReference type="AlphaFoldDB" id="A0A7R8UMB5"/>
<dbReference type="EMBL" id="LR899010">
    <property type="protein sequence ID" value="CAD7083503.1"/>
    <property type="molecule type" value="Genomic_DNA"/>
</dbReference>
<gene>
    <name evidence="1" type="ORF">HERILL_LOCUS6460</name>
</gene>
<name>A0A7R8UMB5_HERIL</name>
<protein>
    <submittedName>
        <fullName evidence="1">Uncharacterized protein</fullName>
    </submittedName>
</protein>
<accession>A0A7R8UMB5</accession>
<evidence type="ECO:0000313" key="1">
    <source>
        <dbReference type="EMBL" id="CAD7083503.1"/>
    </source>
</evidence>
<sequence>MQLTPHHTPNEIVTPALSATIPRLQNNMKLAEYLLHFDFQRIFTRLPNPVYETHSKPIALRYNQLPSQKQGSEMKSTEFGSAAVAPYLQKGH</sequence>
<dbReference type="Proteomes" id="UP000594454">
    <property type="component" value="Chromosome 2"/>
</dbReference>